<sequence>MSQYRSQKLLDRYGLTQAINTEFVLENMQVLSRSDYSIIAEILDKQISWEYAQQHLHTVWVFLTILESISAKANQTTDLLLARLSKLYLFDSYPALQYDSVARSDLFTAVQAALEKQVISKGNLQQAVQNVHDNFPVKVLPPENDPRYLTQQLLDTANR</sequence>
<dbReference type="OrthoDB" id="10001403at2"/>
<name>X0PE00_9LACO</name>
<keyword evidence="2" id="KW-1185">Reference proteome</keyword>
<proteinExistence type="predicted"/>
<dbReference type="Proteomes" id="UP000051236">
    <property type="component" value="Unassembled WGS sequence"/>
</dbReference>
<comment type="caution">
    <text evidence="1">The sequence shown here is derived from an EMBL/GenBank/DDBJ whole genome shotgun (WGS) entry which is preliminary data.</text>
</comment>
<dbReference type="AlphaFoldDB" id="X0PE00"/>
<evidence type="ECO:0000313" key="2">
    <source>
        <dbReference type="Proteomes" id="UP000051236"/>
    </source>
</evidence>
<organism evidence="1 2">
    <name type="scientific">Agrilactobacillus composti DSM 18527 = JCM 14202</name>
    <dbReference type="NCBI Taxonomy" id="1423734"/>
    <lineage>
        <taxon>Bacteria</taxon>
        <taxon>Bacillati</taxon>
        <taxon>Bacillota</taxon>
        <taxon>Bacilli</taxon>
        <taxon>Lactobacillales</taxon>
        <taxon>Lactobacillaceae</taxon>
        <taxon>Agrilactobacillus</taxon>
    </lineage>
</organism>
<dbReference type="EMBL" id="AZGA01000011">
    <property type="protein sequence ID" value="KRM35749.1"/>
    <property type="molecule type" value="Genomic_DNA"/>
</dbReference>
<gene>
    <name evidence="1" type="ORF">FC83_GL000776</name>
</gene>
<reference evidence="1 2" key="1">
    <citation type="journal article" date="2015" name="Genome Announc.">
        <title>Expanding the biotechnology potential of lactobacilli through comparative genomics of 213 strains and associated genera.</title>
        <authorList>
            <person name="Sun Z."/>
            <person name="Harris H.M."/>
            <person name="McCann A."/>
            <person name="Guo C."/>
            <person name="Argimon S."/>
            <person name="Zhang W."/>
            <person name="Yang X."/>
            <person name="Jeffery I.B."/>
            <person name="Cooney J.C."/>
            <person name="Kagawa T.F."/>
            <person name="Liu W."/>
            <person name="Song Y."/>
            <person name="Salvetti E."/>
            <person name="Wrobel A."/>
            <person name="Rasinkangas P."/>
            <person name="Parkhill J."/>
            <person name="Rea M.C."/>
            <person name="O'Sullivan O."/>
            <person name="Ritari J."/>
            <person name="Douillard F.P."/>
            <person name="Paul Ross R."/>
            <person name="Yang R."/>
            <person name="Briner A.E."/>
            <person name="Felis G.E."/>
            <person name="de Vos W.M."/>
            <person name="Barrangou R."/>
            <person name="Klaenhammer T.R."/>
            <person name="Caufield P.W."/>
            <person name="Cui Y."/>
            <person name="Zhang H."/>
            <person name="O'Toole P.W."/>
        </authorList>
    </citation>
    <scope>NUCLEOTIDE SEQUENCE [LARGE SCALE GENOMIC DNA]</scope>
    <source>
        <strain evidence="1 2">DSM 18527</strain>
    </source>
</reference>
<accession>X0PE00</accession>
<dbReference type="STRING" id="1423734.FC83_GL000776"/>
<dbReference type="PATRIC" id="fig|1423734.3.peg.784"/>
<dbReference type="RefSeq" id="WP_035452311.1">
    <property type="nucleotide sequence ID" value="NZ_AZGA01000011.1"/>
</dbReference>
<protein>
    <submittedName>
        <fullName evidence="1">Uncharacterized protein</fullName>
    </submittedName>
</protein>
<evidence type="ECO:0000313" key="1">
    <source>
        <dbReference type="EMBL" id="KRM35749.1"/>
    </source>
</evidence>